<protein>
    <submittedName>
        <fullName evidence="2">YjbQ family protein</fullName>
    </submittedName>
</protein>
<proteinExistence type="inferred from homology"/>
<gene>
    <name evidence="2" type="ORF">QCN29_09025</name>
</gene>
<sequence length="158" mass="17052">MIELTVESTGLNSHYDLTDRIAAALQEHGTGDGLAGVFAHGSTIGLAVMRYEPGAVQDLLRALERIAPESPADGSRYLHELTTADPNGFSHLKSSLLGTSLLVPFRDGRLAMSPSHRVVLFDFDLKPATRRVFIDAPRIGATSAHDTDVTTNVKENSR</sequence>
<keyword evidence="3" id="KW-1185">Reference proteome</keyword>
<dbReference type="PANTHER" id="PTHR30615">
    <property type="entry name" value="UNCHARACTERIZED PROTEIN YJBQ-RELATED"/>
    <property type="match status" value="1"/>
</dbReference>
<dbReference type="Gene3D" id="2.60.120.460">
    <property type="entry name" value="YjbQ-like"/>
    <property type="match status" value="1"/>
</dbReference>
<dbReference type="SUPFAM" id="SSF111038">
    <property type="entry name" value="YjbQ-like"/>
    <property type="match status" value="1"/>
</dbReference>
<accession>A0ABT6HJL0</accession>
<evidence type="ECO:0000313" key="2">
    <source>
        <dbReference type="EMBL" id="MDH2388927.1"/>
    </source>
</evidence>
<comment type="similarity">
    <text evidence="1">Belongs to the UPF0047 family.</text>
</comment>
<reference evidence="2 3" key="1">
    <citation type="submission" date="2023-04" db="EMBL/GenBank/DDBJ databases">
        <title>Streptomyces chengmaiensis sp. nov. isolated from the stem of mangrove plant in Hainan.</title>
        <authorList>
            <person name="Huang X."/>
            <person name="Zhou S."/>
            <person name="Chu X."/>
            <person name="Xie Y."/>
            <person name="Lin Y."/>
        </authorList>
    </citation>
    <scope>NUCLEOTIDE SEQUENCE [LARGE SCALE GENOMIC DNA]</scope>
    <source>
        <strain evidence="2 3">HNM0663</strain>
    </source>
</reference>
<dbReference type="InterPro" id="IPR035917">
    <property type="entry name" value="YjbQ-like_sf"/>
</dbReference>
<dbReference type="Pfam" id="PF01894">
    <property type="entry name" value="YjbQ"/>
    <property type="match status" value="1"/>
</dbReference>
<organism evidence="2 3">
    <name type="scientific">Streptomyces chengmaiensis</name>
    <dbReference type="NCBI Taxonomy" id="3040919"/>
    <lineage>
        <taxon>Bacteria</taxon>
        <taxon>Bacillati</taxon>
        <taxon>Actinomycetota</taxon>
        <taxon>Actinomycetes</taxon>
        <taxon>Kitasatosporales</taxon>
        <taxon>Streptomycetaceae</taxon>
        <taxon>Streptomyces</taxon>
    </lineage>
</organism>
<dbReference type="EMBL" id="JARWBG010000007">
    <property type="protein sequence ID" value="MDH2388927.1"/>
    <property type="molecule type" value="Genomic_DNA"/>
</dbReference>
<name>A0ABT6HJL0_9ACTN</name>
<evidence type="ECO:0000313" key="3">
    <source>
        <dbReference type="Proteomes" id="UP001223144"/>
    </source>
</evidence>
<comment type="caution">
    <text evidence="2">The sequence shown here is derived from an EMBL/GenBank/DDBJ whole genome shotgun (WGS) entry which is preliminary data.</text>
</comment>
<dbReference type="PANTHER" id="PTHR30615:SF8">
    <property type="entry name" value="UPF0047 PROTEIN C4A8.02C"/>
    <property type="match status" value="1"/>
</dbReference>
<dbReference type="RefSeq" id="WP_279927203.1">
    <property type="nucleotide sequence ID" value="NZ_JARWBG010000007.1"/>
</dbReference>
<dbReference type="Proteomes" id="UP001223144">
    <property type="component" value="Unassembled WGS sequence"/>
</dbReference>
<evidence type="ECO:0000256" key="1">
    <source>
        <dbReference type="ARBA" id="ARBA00005534"/>
    </source>
</evidence>
<dbReference type="InterPro" id="IPR001602">
    <property type="entry name" value="UPF0047_YjbQ-like"/>
</dbReference>